<dbReference type="SUPFAM" id="SSF51735">
    <property type="entry name" value="NAD(P)-binding Rossmann-fold domains"/>
    <property type="match status" value="1"/>
</dbReference>
<reference evidence="4" key="1">
    <citation type="journal article" date="2019" name="Int. J. Syst. Evol. Microbiol.">
        <title>The Global Catalogue of Microorganisms (GCM) 10K type strain sequencing project: providing services to taxonomists for standard genome sequencing and annotation.</title>
        <authorList>
            <consortium name="The Broad Institute Genomics Platform"/>
            <consortium name="The Broad Institute Genome Sequencing Center for Infectious Disease"/>
            <person name="Wu L."/>
            <person name="Ma J."/>
        </authorList>
    </citation>
    <scope>NUCLEOTIDE SEQUENCE [LARGE SCALE GENOMIC DNA]</scope>
    <source>
        <strain evidence="4">JCM 17804</strain>
    </source>
</reference>
<keyword evidence="2" id="KW-0560">Oxidoreductase</keyword>
<evidence type="ECO:0000256" key="1">
    <source>
        <dbReference type="ARBA" id="ARBA00006484"/>
    </source>
</evidence>
<dbReference type="Proteomes" id="UP001500975">
    <property type="component" value="Unassembled WGS sequence"/>
</dbReference>
<dbReference type="InterPro" id="IPR036291">
    <property type="entry name" value="NAD(P)-bd_dom_sf"/>
</dbReference>
<protein>
    <recommendedName>
        <fullName evidence="5">SDR family NAD(P)-dependent oxidoreductase</fullName>
    </recommendedName>
</protein>
<evidence type="ECO:0008006" key="5">
    <source>
        <dbReference type="Google" id="ProtNLM"/>
    </source>
</evidence>
<dbReference type="PANTHER" id="PTHR44196:SF1">
    <property type="entry name" value="DEHYDROGENASE_REDUCTASE SDR FAMILY MEMBER 7B"/>
    <property type="match status" value="1"/>
</dbReference>
<organism evidence="3 4">
    <name type="scientific">Variovorax defluvii</name>
    <dbReference type="NCBI Taxonomy" id="913761"/>
    <lineage>
        <taxon>Bacteria</taxon>
        <taxon>Pseudomonadati</taxon>
        <taxon>Pseudomonadota</taxon>
        <taxon>Betaproteobacteria</taxon>
        <taxon>Burkholderiales</taxon>
        <taxon>Comamonadaceae</taxon>
        <taxon>Variovorax</taxon>
    </lineage>
</organism>
<accession>A0ABP8H861</accession>
<evidence type="ECO:0000256" key="2">
    <source>
        <dbReference type="ARBA" id="ARBA00023002"/>
    </source>
</evidence>
<dbReference type="EMBL" id="BAABGJ010000010">
    <property type="protein sequence ID" value="GAA4335727.1"/>
    <property type="molecule type" value="Genomic_DNA"/>
</dbReference>
<sequence>MSGIQDKVVAITGASSGIGAATARLLARRGARVMLGARGIGRLDALAREITEAGGTAHYQALDVVRPASMQNFIDEAQAVFGRIDILIDNAGAMATAPARLADAGVTVFSPEDLARAVGAIFEFAEVDTEMETLATATG</sequence>
<comment type="caution">
    <text evidence="3">The sequence shown here is derived from an EMBL/GenBank/DDBJ whole genome shotgun (WGS) entry which is preliminary data.</text>
</comment>
<evidence type="ECO:0000313" key="3">
    <source>
        <dbReference type="EMBL" id="GAA4335727.1"/>
    </source>
</evidence>
<keyword evidence="4" id="KW-1185">Reference proteome</keyword>
<dbReference type="PANTHER" id="PTHR44196">
    <property type="entry name" value="DEHYDROGENASE/REDUCTASE SDR FAMILY MEMBER 7B"/>
    <property type="match status" value="1"/>
</dbReference>
<proteinExistence type="inferred from homology"/>
<gene>
    <name evidence="3" type="ORF">GCM10023165_12370</name>
</gene>
<dbReference type="InterPro" id="IPR002347">
    <property type="entry name" value="SDR_fam"/>
</dbReference>
<comment type="similarity">
    <text evidence="1">Belongs to the short-chain dehydrogenases/reductases (SDR) family.</text>
</comment>
<name>A0ABP8H861_9BURK</name>
<dbReference type="Pfam" id="PF00106">
    <property type="entry name" value="adh_short"/>
    <property type="match status" value="1"/>
</dbReference>
<dbReference type="Gene3D" id="3.40.50.720">
    <property type="entry name" value="NAD(P)-binding Rossmann-like Domain"/>
    <property type="match status" value="1"/>
</dbReference>
<evidence type="ECO:0000313" key="4">
    <source>
        <dbReference type="Proteomes" id="UP001500975"/>
    </source>
</evidence>
<dbReference type="RefSeq" id="WP_345536606.1">
    <property type="nucleotide sequence ID" value="NZ_BAABGJ010000010.1"/>
</dbReference>
<dbReference type="PRINTS" id="PR00081">
    <property type="entry name" value="GDHRDH"/>
</dbReference>